<dbReference type="AlphaFoldDB" id="A0A318YEU7"/>
<dbReference type="RefSeq" id="XP_025478409.1">
    <property type="nucleotide sequence ID" value="XM_025617793.1"/>
</dbReference>
<dbReference type="GeneID" id="37120249"/>
<evidence type="ECO:0000313" key="2">
    <source>
        <dbReference type="EMBL" id="PYH32931.1"/>
    </source>
</evidence>
<evidence type="ECO:0000256" key="1">
    <source>
        <dbReference type="SAM" id="MobiDB-lite"/>
    </source>
</evidence>
<dbReference type="EMBL" id="KZ821466">
    <property type="protein sequence ID" value="PYH32931.1"/>
    <property type="molecule type" value="Genomic_DNA"/>
</dbReference>
<keyword evidence="3" id="KW-1185">Reference proteome</keyword>
<protein>
    <submittedName>
        <fullName evidence="2">Uncharacterized protein</fullName>
    </submittedName>
</protein>
<feature type="region of interest" description="Disordered" evidence="1">
    <location>
        <begin position="145"/>
        <end position="168"/>
    </location>
</feature>
<proteinExistence type="predicted"/>
<evidence type="ECO:0000313" key="3">
    <source>
        <dbReference type="Proteomes" id="UP000247647"/>
    </source>
</evidence>
<name>A0A318YEU7_ASPNB</name>
<sequence>MSTLPWGIIVPVTNTRNTRNIQTSPFCPGVSVRVFPHPACLCLLVSRQARYFSCNLYFTYHTLCSLLFLPFRIFVFLTHPSVSLHLGLFLQYPSTHTLCLVMQHGPDHHQDKQESSSWMDQLRLRPNGSSSPGAVSIHGELRGNRASSTRSCVGGTRTRPSCPPSGGSKPHGLWWLMSTATRDKQFGGWAACRRNSSSRFFFCLAPTLLTATARFFFAPGSAHPCLGREGYC</sequence>
<gene>
    <name evidence="2" type="ORF">BO87DRAFT_101362</name>
</gene>
<reference evidence="2" key="1">
    <citation type="submission" date="2016-12" db="EMBL/GenBank/DDBJ databases">
        <title>The genomes of Aspergillus section Nigri reveals drivers in fungal speciation.</title>
        <authorList>
            <consortium name="DOE Joint Genome Institute"/>
            <person name="Vesth T.C."/>
            <person name="Nybo J."/>
            <person name="Theobald S."/>
            <person name="Brandl J."/>
            <person name="Frisvad J.C."/>
            <person name="Nielsen K.F."/>
            <person name="Lyhne E.K."/>
            <person name="Kogle M.E."/>
            <person name="Kuo A."/>
            <person name="Riley R."/>
            <person name="Clum A."/>
            <person name="Nolan M."/>
            <person name="Lipzen A."/>
            <person name="Salamov A."/>
            <person name="Henrissat B."/>
            <person name="Wiebenga A."/>
            <person name="De Vries R.P."/>
            <person name="Grigoriev I.V."/>
            <person name="Mortensen U.H."/>
            <person name="Andersen M.R."/>
            <person name="Baker S.E."/>
        </authorList>
    </citation>
    <scope>NUCLEOTIDE SEQUENCE [LARGE SCALE GENOMIC DNA]</scope>
    <source>
        <strain evidence="2">CBS 115656</strain>
    </source>
</reference>
<accession>A0A318YEU7</accession>
<dbReference type="Proteomes" id="UP000247647">
    <property type="component" value="Unassembled WGS sequence"/>
</dbReference>
<organism evidence="2 3">
    <name type="scientific">Aspergillus neoniger (strain CBS 115656)</name>
    <dbReference type="NCBI Taxonomy" id="1448310"/>
    <lineage>
        <taxon>Eukaryota</taxon>
        <taxon>Fungi</taxon>
        <taxon>Dikarya</taxon>
        <taxon>Ascomycota</taxon>
        <taxon>Pezizomycotina</taxon>
        <taxon>Eurotiomycetes</taxon>
        <taxon>Eurotiomycetidae</taxon>
        <taxon>Eurotiales</taxon>
        <taxon>Aspergillaceae</taxon>
        <taxon>Aspergillus</taxon>
        <taxon>Aspergillus subgen. Circumdati</taxon>
    </lineage>
</organism>